<feature type="region of interest" description="Disordered" evidence="1">
    <location>
        <begin position="127"/>
        <end position="148"/>
    </location>
</feature>
<keyword evidence="3" id="KW-1185">Reference proteome</keyword>
<proteinExistence type="predicted"/>
<dbReference type="EMBL" id="JACOPQ010000009">
    <property type="protein sequence ID" value="MBC5737758.1"/>
    <property type="molecule type" value="Genomic_DNA"/>
</dbReference>
<evidence type="ECO:0000313" key="2">
    <source>
        <dbReference type="EMBL" id="MBC5737758.1"/>
    </source>
</evidence>
<reference evidence="2" key="1">
    <citation type="submission" date="2020-08" db="EMBL/GenBank/DDBJ databases">
        <title>Genome public.</title>
        <authorList>
            <person name="Liu C."/>
            <person name="Sun Q."/>
        </authorList>
    </citation>
    <scope>NUCLEOTIDE SEQUENCE</scope>
    <source>
        <strain evidence="2">NSJ-52</strain>
    </source>
</reference>
<evidence type="ECO:0000313" key="3">
    <source>
        <dbReference type="Proteomes" id="UP000607645"/>
    </source>
</evidence>
<dbReference type="Proteomes" id="UP000607645">
    <property type="component" value="Unassembled WGS sequence"/>
</dbReference>
<evidence type="ECO:0000256" key="1">
    <source>
        <dbReference type="SAM" id="MobiDB-lite"/>
    </source>
</evidence>
<accession>A0A8J6JCU7</accession>
<protein>
    <submittedName>
        <fullName evidence="2">Uncharacterized protein</fullName>
    </submittedName>
</protein>
<sequence length="148" mass="16312">MNPATIVIDFSEMLLVPHPHSLINTYAVNVSASGHIALNQKFYDKLITEIPSLALEFRIHSDRTLLTIRSSEQPNYKFPKGGRIKDPAFTRALVEQGIPLPARYEVAWNQDANAWVGLLVESAPAPGKTALSQSLTPPPAASRRGRKQ</sequence>
<gene>
    <name evidence="2" type="ORF">H8S62_12150</name>
</gene>
<name>A0A8J6JCU7_9FIRM</name>
<dbReference type="RefSeq" id="WP_155148653.1">
    <property type="nucleotide sequence ID" value="NZ_JACOPQ010000009.1"/>
</dbReference>
<organism evidence="2 3">
    <name type="scientific">Lawsonibacter faecis</name>
    <dbReference type="NCBI Taxonomy" id="2763052"/>
    <lineage>
        <taxon>Bacteria</taxon>
        <taxon>Bacillati</taxon>
        <taxon>Bacillota</taxon>
        <taxon>Clostridia</taxon>
        <taxon>Eubacteriales</taxon>
        <taxon>Oscillospiraceae</taxon>
        <taxon>Lawsonibacter</taxon>
    </lineage>
</organism>
<comment type="caution">
    <text evidence="2">The sequence shown here is derived from an EMBL/GenBank/DDBJ whole genome shotgun (WGS) entry which is preliminary data.</text>
</comment>
<dbReference type="AlphaFoldDB" id="A0A8J6JCU7"/>